<reference evidence="3" key="1">
    <citation type="journal article" date="2015" name="Proc. Natl. Acad. Sci. U.S.A.">
        <title>Genome sequencing of adzuki bean (Vigna angularis) provides insight into high starch and low fat accumulation and domestication.</title>
        <authorList>
            <person name="Yang K."/>
            <person name="Tian Z."/>
            <person name="Chen C."/>
            <person name="Luo L."/>
            <person name="Zhao B."/>
            <person name="Wang Z."/>
            <person name="Yu L."/>
            <person name="Li Y."/>
            <person name="Sun Y."/>
            <person name="Li W."/>
            <person name="Chen Y."/>
            <person name="Li Y."/>
            <person name="Zhang Y."/>
            <person name="Ai D."/>
            <person name="Zhao J."/>
            <person name="Shang C."/>
            <person name="Ma Y."/>
            <person name="Wu B."/>
            <person name="Wang M."/>
            <person name="Gao L."/>
            <person name="Sun D."/>
            <person name="Zhang P."/>
            <person name="Guo F."/>
            <person name="Wang W."/>
            <person name="Li Y."/>
            <person name="Wang J."/>
            <person name="Varshney R.K."/>
            <person name="Wang J."/>
            <person name="Ling H.Q."/>
            <person name="Wan P."/>
        </authorList>
    </citation>
    <scope>NUCLEOTIDE SEQUENCE</scope>
    <source>
        <strain evidence="3">cv. Jingnong 6</strain>
    </source>
</reference>
<accession>A0A0L9T631</accession>
<proteinExistence type="predicted"/>
<evidence type="ECO:0000313" key="2">
    <source>
        <dbReference type="EMBL" id="KOM26033.1"/>
    </source>
</evidence>
<feature type="compositionally biased region" description="Low complexity" evidence="1">
    <location>
        <begin position="1"/>
        <end position="17"/>
    </location>
</feature>
<feature type="region of interest" description="Disordered" evidence="1">
    <location>
        <begin position="1"/>
        <end position="33"/>
    </location>
</feature>
<dbReference type="Proteomes" id="UP000053144">
    <property type="component" value="Unassembled WGS sequence"/>
</dbReference>
<sequence>MAASHPATPTRHASHPATPTPPPTATGHDLTPPADAISDLVLFVDRLPSTTVDEAVVGPSGSASKAEDGSVNEDEGWVLPIEKESSLYWKWGRRKDAGK</sequence>
<evidence type="ECO:0000313" key="3">
    <source>
        <dbReference type="Proteomes" id="UP000053144"/>
    </source>
</evidence>
<dbReference type="EMBL" id="KQ258299">
    <property type="protein sequence ID" value="KOM26033.1"/>
    <property type="molecule type" value="Genomic_DNA"/>
</dbReference>
<name>A0A0L9T631_PHAAN</name>
<dbReference type="AlphaFoldDB" id="A0A0L9T631"/>
<protein>
    <submittedName>
        <fullName evidence="2">Uncharacterized protein</fullName>
    </submittedName>
</protein>
<dbReference type="Gramene" id="KOM26033">
    <property type="protein sequence ID" value="KOM26033"/>
    <property type="gene ID" value="LR48_Vigan216s000500"/>
</dbReference>
<evidence type="ECO:0000256" key="1">
    <source>
        <dbReference type="SAM" id="MobiDB-lite"/>
    </source>
</evidence>
<organism evidence="2 3">
    <name type="scientific">Phaseolus angularis</name>
    <name type="common">Azuki bean</name>
    <name type="synonym">Vigna angularis</name>
    <dbReference type="NCBI Taxonomy" id="3914"/>
    <lineage>
        <taxon>Eukaryota</taxon>
        <taxon>Viridiplantae</taxon>
        <taxon>Streptophyta</taxon>
        <taxon>Embryophyta</taxon>
        <taxon>Tracheophyta</taxon>
        <taxon>Spermatophyta</taxon>
        <taxon>Magnoliopsida</taxon>
        <taxon>eudicotyledons</taxon>
        <taxon>Gunneridae</taxon>
        <taxon>Pentapetalae</taxon>
        <taxon>rosids</taxon>
        <taxon>fabids</taxon>
        <taxon>Fabales</taxon>
        <taxon>Fabaceae</taxon>
        <taxon>Papilionoideae</taxon>
        <taxon>50 kb inversion clade</taxon>
        <taxon>NPAAA clade</taxon>
        <taxon>indigoferoid/millettioid clade</taxon>
        <taxon>Phaseoleae</taxon>
        <taxon>Vigna</taxon>
    </lineage>
</organism>
<gene>
    <name evidence="2" type="ORF">LR48_Vigan216s000500</name>
</gene>